<proteinExistence type="predicted"/>
<dbReference type="Pfam" id="PF00583">
    <property type="entry name" value="Acetyltransf_1"/>
    <property type="match status" value="1"/>
</dbReference>
<dbReference type="AlphaFoldDB" id="A0A9X1MP62"/>
<dbReference type="GO" id="GO:0016747">
    <property type="term" value="F:acyltransferase activity, transferring groups other than amino-acyl groups"/>
    <property type="evidence" value="ECO:0007669"/>
    <property type="project" value="InterPro"/>
</dbReference>
<evidence type="ECO:0000256" key="2">
    <source>
        <dbReference type="ARBA" id="ARBA00023315"/>
    </source>
</evidence>
<evidence type="ECO:0000313" key="4">
    <source>
        <dbReference type="EMBL" id="MCC9629867.1"/>
    </source>
</evidence>
<dbReference type="InterPro" id="IPR000182">
    <property type="entry name" value="GNAT_dom"/>
</dbReference>
<evidence type="ECO:0000256" key="1">
    <source>
        <dbReference type="ARBA" id="ARBA00022679"/>
    </source>
</evidence>
<dbReference type="EMBL" id="JAJKFT010000010">
    <property type="protein sequence ID" value="MCC9629867.1"/>
    <property type="molecule type" value="Genomic_DNA"/>
</dbReference>
<dbReference type="InterPro" id="IPR050832">
    <property type="entry name" value="Bact_Acetyltransf"/>
</dbReference>
<dbReference type="InterPro" id="IPR016181">
    <property type="entry name" value="Acyl_CoA_acyltransferase"/>
</dbReference>
<dbReference type="Proteomes" id="UP001139103">
    <property type="component" value="Unassembled WGS sequence"/>
</dbReference>
<gene>
    <name evidence="4" type="ORF">LOC68_15865</name>
</gene>
<feature type="domain" description="N-acetyltransferase" evidence="3">
    <location>
        <begin position="5"/>
        <end position="147"/>
    </location>
</feature>
<protein>
    <submittedName>
        <fullName evidence="4">GNAT family N-acetyltransferase</fullName>
        <ecNumber evidence="4">2.3.1.-</ecNumber>
    </submittedName>
</protein>
<organism evidence="4 5">
    <name type="scientific">Blastopirellula sediminis</name>
    <dbReference type="NCBI Taxonomy" id="2894196"/>
    <lineage>
        <taxon>Bacteria</taxon>
        <taxon>Pseudomonadati</taxon>
        <taxon>Planctomycetota</taxon>
        <taxon>Planctomycetia</taxon>
        <taxon>Pirellulales</taxon>
        <taxon>Pirellulaceae</taxon>
        <taxon>Blastopirellula</taxon>
    </lineage>
</organism>
<feature type="domain" description="N-acetyltransferase" evidence="3">
    <location>
        <begin position="170"/>
        <end position="320"/>
    </location>
</feature>
<keyword evidence="2 4" id="KW-0012">Acyltransferase</keyword>
<dbReference type="CDD" id="cd04301">
    <property type="entry name" value="NAT_SF"/>
    <property type="match status" value="1"/>
</dbReference>
<evidence type="ECO:0000259" key="3">
    <source>
        <dbReference type="PROSITE" id="PS51186"/>
    </source>
</evidence>
<dbReference type="Pfam" id="PF13302">
    <property type="entry name" value="Acetyltransf_3"/>
    <property type="match status" value="1"/>
</dbReference>
<sequence>MMETLQIRSFRTQDFDAVRQLWGQFSGETFSTDPQRVMIAKQLLTDQLFFVGEIQQRVVAVAIAGYDGVHGSIEALAVDPQFHRQGIGRQLVAHIESAFRLRGCSSVRLQAAPNRPDIATFLKRLGYDPDPRLSFQKRLVEPESSPEPVPTISVDGQIYLSAMRDEDKPALVKEINALGDATGYLSRVPYPYAPFDADFWLSSCRLQSTAEGALPNWKMRSWAIRDAQQRLIGGIGLCNFTPGEKAEIGYWLAVDRWGQGIMTKVVRELTDFAFREYRLQKIYAEVVTTNIGSRRVLEKAGYQLEAELRRHFFRDGKPIDGVMYGRVSPSPD</sequence>
<name>A0A9X1MP62_9BACT</name>
<dbReference type="EC" id="2.3.1.-" evidence="4"/>
<accession>A0A9X1MP62</accession>
<dbReference type="SUPFAM" id="SSF55729">
    <property type="entry name" value="Acyl-CoA N-acyltransferases (Nat)"/>
    <property type="match status" value="2"/>
</dbReference>
<keyword evidence="5" id="KW-1185">Reference proteome</keyword>
<dbReference type="Gene3D" id="3.40.630.30">
    <property type="match status" value="2"/>
</dbReference>
<dbReference type="RefSeq" id="WP_230220506.1">
    <property type="nucleotide sequence ID" value="NZ_JAJKFT010000010.1"/>
</dbReference>
<evidence type="ECO:0000313" key="5">
    <source>
        <dbReference type="Proteomes" id="UP001139103"/>
    </source>
</evidence>
<comment type="caution">
    <text evidence="4">The sequence shown here is derived from an EMBL/GenBank/DDBJ whole genome shotgun (WGS) entry which is preliminary data.</text>
</comment>
<dbReference type="PROSITE" id="PS51186">
    <property type="entry name" value="GNAT"/>
    <property type="match status" value="2"/>
</dbReference>
<dbReference type="PANTHER" id="PTHR43877">
    <property type="entry name" value="AMINOALKYLPHOSPHONATE N-ACETYLTRANSFERASE-RELATED-RELATED"/>
    <property type="match status" value="1"/>
</dbReference>
<keyword evidence="1 4" id="KW-0808">Transferase</keyword>
<reference evidence="4" key="1">
    <citation type="submission" date="2021-11" db="EMBL/GenBank/DDBJ databases">
        <title>Genome sequence.</title>
        <authorList>
            <person name="Sun Q."/>
        </authorList>
    </citation>
    <scope>NUCLEOTIDE SEQUENCE</scope>
    <source>
        <strain evidence="4">JC732</strain>
    </source>
</reference>